<dbReference type="EMBL" id="CP047225">
    <property type="protein sequence ID" value="QIW62345.1"/>
    <property type="molecule type" value="Genomic_DNA"/>
</dbReference>
<dbReference type="AlphaFoldDB" id="A0A6H0V777"/>
<keyword evidence="1" id="KW-0732">Signal</keyword>
<feature type="chain" id="PRO_5026058298" description="Transglutaminase-like domain-containing protein" evidence="1">
    <location>
        <begin position="24"/>
        <end position="484"/>
    </location>
</feature>
<organism evidence="2 3">
    <name type="scientific">Mycoplasmopsis gallinacea</name>
    <dbReference type="NCBI Taxonomy" id="29556"/>
    <lineage>
        <taxon>Bacteria</taxon>
        <taxon>Bacillati</taxon>
        <taxon>Mycoplasmatota</taxon>
        <taxon>Mycoplasmoidales</taxon>
        <taxon>Metamycoplasmataceae</taxon>
        <taxon>Mycoplasmopsis</taxon>
    </lineage>
</organism>
<proteinExistence type="predicted"/>
<accession>A0A6H0V777</accession>
<evidence type="ECO:0008006" key="4">
    <source>
        <dbReference type="Google" id="ProtNLM"/>
    </source>
</evidence>
<dbReference type="Proteomes" id="UP000503310">
    <property type="component" value="Chromosome"/>
</dbReference>
<dbReference type="SUPFAM" id="SSF54001">
    <property type="entry name" value="Cysteine proteinases"/>
    <property type="match status" value="1"/>
</dbReference>
<evidence type="ECO:0000313" key="3">
    <source>
        <dbReference type="Proteomes" id="UP000503310"/>
    </source>
</evidence>
<feature type="signal peptide" evidence="1">
    <location>
        <begin position="1"/>
        <end position="23"/>
    </location>
</feature>
<evidence type="ECO:0000313" key="2">
    <source>
        <dbReference type="EMBL" id="QIW62345.1"/>
    </source>
</evidence>
<sequence length="484" mass="58059">MKKWKLILPLFAFGLVFSAGVSAYFVLKTNNNNVVEKTKKEEINTQNIEILKKAYLKYQEIQNKDFVIRNFENEFLTLYNDNVKKSVEEFYNQNYSKLTNITLKNFYTKWKYLILDKYLLEIDKKTVSIRDEKILSLKNIFNEIDRTSENLIDTKIIELSKRIANINEFEEFIKDDFNTFFTDENNEQHWAYKWYSAEFRVKSKNNNTYWISPFSKISLDNLKNEFNEHFAKFKEDAWMVVPREDLVDVSNFSLDQVPAFYTETDYDWMKWTYKKLRYISLEEMNLDRWIDDSRLNEEQRDTLNKKVSTRKNILLKNIKDIVGATINKNWDVVKIAKALAKYLIIKNDYLRAKKNQWEPMTFLSLKDEISHFNCQGYSEFIYMSLKLLGFEKVGFEDRYFYKENKQDVNHVNNIYDLDGKRYIIDATFADKYNSSDNDLSTLEEINFFINKFIFVPINDYLNHEPLAPFYVAKSTTDKTEIVFK</sequence>
<evidence type="ECO:0000256" key="1">
    <source>
        <dbReference type="SAM" id="SignalP"/>
    </source>
</evidence>
<reference evidence="2 3" key="1">
    <citation type="submission" date="2019-12" db="EMBL/GenBank/DDBJ databases">
        <title>Sequencing and analysis of the whole genome of Mycoplasma gallinaceum strain Peacock20181011.</title>
        <authorList>
            <person name="Liu X."/>
            <person name="Qin Z."/>
            <person name="Xu H."/>
        </authorList>
    </citation>
    <scope>NUCLEOTIDE SEQUENCE [LARGE SCALE GENOMIC DNA]</scope>
    <source>
        <strain evidence="2 3">Peacock20181011</strain>
    </source>
</reference>
<name>A0A6H0V777_9BACT</name>
<protein>
    <recommendedName>
        <fullName evidence="4">Transglutaminase-like domain-containing protein</fullName>
    </recommendedName>
</protein>
<dbReference type="RefSeq" id="WP_167845313.1">
    <property type="nucleotide sequence ID" value="NZ_CP047225.1"/>
</dbReference>
<dbReference type="InterPro" id="IPR038765">
    <property type="entry name" value="Papain-like_cys_pep_sf"/>
</dbReference>
<gene>
    <name evidence="2" type="ORF">GOQ20_02835</name>
</gene>